<proteinExistence type="predicted"/>
<dbReference type="AlphaFoldDB" id="A0A0F8Z2T3"/>
<evidence type="ECO:0000313" key="1">
    <source>
        <dbReference type="EMBL" id="KKK87983.1"/>
    </source>
</evidence>
<gene>
    <name evidence="1" type="ORF">LCGC14_2747750</name>
</gene>
<organism evidence="1">
    <name type="scientific">marine sediment metagenome</name>
    <dbReference type="NCBI Taxonomy" id="412755"/>
    <lineage>
        <taxon>unclassified sequences</taxon>
        <taxon>metagenomes</taxon>
        <taxon>ecological metagenomes</taxon>
    </lineage>
</organism>
<protein>
    <submittedName>
        <fullName evidence="1">Uncharacterized protein</fullName>
    </submittedName>
</protein>
<name>A0A0F8Z2T3_9ZZZZ</name>
<accession>A0A0F8Z2T3</accession>
<comment type="caution">
    <text evidence="1">The sequence shown here is derived from an EMBL/GenBank/DDBJ whole genome shotgun (WGS) entry which is preliminary data.</text>
</comment>
<dbReference type="EMBL" id="LAZR01050159">
    <property type="protein sequence ID" value="KKK87983.1"/>
    <property type="molecule type" value="Genomic_DNA"/>
</dbReference>
<sequence>MEPQFAFKIEAGSMIFDRPDILTIYVENVLYERGYITLHKSKGPSKTNEQLAYYYAVVVETAFQQMIADGNDDITILIAGRERTLPLTRDVVDLILKDAYAKSIGAGKVLKRNMSKMDCMALIDFVIRWCAKYLHCVIPEPDTNWRDS</sequence>
<reference evidence="1" key="1">
    <citation type="journal article" date="2015" name="Nature">
        <title>Complex archaea that bridge the gap between prokaryotes and eukaryotes.</title>
        <authorList>
            <person name="Spang A."/>
            <person name="Saw J.H."/>
            <person name="Jorgensen S.L."/>
            <person name="Zaremba-Niedzwiedzka K."/>
            <person name="Martijn J."/>
            <person name="Lind A.E."/>
            <person name="van Eijk R."/>
            <person name="Schleper C."/>
            <person name="Guy L."/>
            <person name="Ettema T.J."/>
        </authorList>
    </citation>
    <scope>NUCLEOTIDE SEQUENCE</scope>
</reference>